<proteinExistence type="predicted"/>
<dbReference type="AlphaFoldDB" id="A0A9D1HBF8"/>
<dbReference type="CDD" id="cd14014">
    <property type="entry name" value="STKc_PknB_like"/>
    <property type="match status" value="1"/>
</dbReference>
<evidence type="ECO:0000313" key="4">
    <source>
        <dbReference type="Proteomes" id="UP000824159"/>
    </source>
</evidence>
<evidence type="ECO:0000256" key="1">
    <source>
        <dbReference type="SAM" id="Phobius"/>
    </source>
</evidence>
<dbReference type="InterPro" id="IPR008266">
    <property type="entry name" value="Tyr_kinase_AS"/>
</dbReference>
<dbReference type="PANTHER" id="PTHR44167">
    <property type="entry name" value="OVARIAN-SPECIFIC SERINE/THREONINE-PROTEIN KINASE LOK-RELATED"/>
    <property type="match status" value="1"/>
</dbReference>
<evidence type="ECO:0000313" key="3">
    <source>
        <dbReference type="EMBL" id="HIT98759.1"/>
    </source>
</evidence>
<keyword evidence="3" id="KW-0808">Transferase</keyword>
<feature type="domain" description="Protein kinase" evidence="2">
    <location>
        <begin position="1"/>
        <end position="261"/>
    </location>
</feature>
<dbReference type="InterPro" id="IPR011009">
    <property type="entry name" value="Kinase-like_dom_sf"/>
</dbReference>
<name>A0A9D1HBF8_9FIRM</name>
<keyword evidence="1" id="KW-1133">Transmembrane helix</keyword>
<dbReference type="SMART" id="SM00220">
    <property type="entry name" value="S_TKc"/>
    <property type="match status" value="1"/>
</dbReference>
<dbReference type="Pfam" id="PF00069">
    <property type="entry name" value="Pkinase"/>
    <property type="match status" value="1"/>
</dbReference>
<protein>
    <submittedName>
        <fullName evidence="3">Serine/threonine protein kinase</fullName>
    </submittedName>
</protein>
<feature type="transmembrane region" description="Helical" evidence="1">
    <location>
        <begin position="289"/>
        <end position="310"/>
    </location>
</feature>
<dbReference type="PROSITE" id="PS50011">
    <property type="entry name" value="PROTEIN_KINASE_DOM"/>
    <property type="match status" value="1"/>
</dbReference>
<feature type="transmembrane region" description="Helical" evidence="1">
    <location>
        <begin position="331"/>
        <end position="353"/>
    </location>
</feature>
<reference evidence="3" key="2">
    <citation type="journal article" date="2021" name="PeerJ">
        <title>Extensive microbial diversity within the chicken gut microbiome revealed by metagenomics and culture.</title>
        <authorList>
            <person name="Gilroy R."/>
            <person name="Ravi A."/>
            <person name="Getino M."/>
            <person name="Pursley I."/>
            <person name="Horton D.L."/>
            <person name="Alikhan N.F."/>
            <person name="Baker D."/>
            <person name="Gharbi K."/>
            <person name="Hall N."/>
            <person name="Watson M."/>
            <person name="Adriaenssens E.M."/>
            <person name="Foster-Nyarko E."/>
            <person name="Jarju S."/>
            <person name="Secka A."/>
            <person name="Antonio M."/>
            <person name="Oren A."/>
            <person name="Chaudhuri R.R."/>
            <person name="La Ragione R."/>
            <person name="Hildebrand F."/>
            <person name="Pallen M.J."/>
        </authorList>
    </citation>
    <scope>NUCLEOTIDE SEQUENCE</scope>
    <source>
        <strain evidence="3">CHK176-22527</strain>
    </source>
</reference>
<dbReference type="InterPro" id="IPR000719">
    <property type="entry name" value="Prot_kinase_dom"/>
</dbReference>
<accession>A0A9D1HBF8</accession>
<dbReference type="PROSITE" id="PS00109">
    <property type="entry name" value="PROTEIN_KINASE_TYR"/>
    <property type="match status" value="1"/>
</dbReference>
<dbReference type="EMBL" id="DVLX01000010">
    <property type="protein sequence ID" value="HIT98759.1"/>
    <property type="molecule type" value="Genomic_DNA"/>
</dbReference>
<evidence type="ECO:0000259" key="2">
    <source>
        <dbReference type="PROSITE" id="PS50011"/>
    </source>
</evidence>
<comment type="caution">
    <text evidence="3">The sequence shown here is derived from an EMBL/GenBank/DDBJ whole genome shotgun (WGS) entry which is preliminary data.</text>
</comment>
<dbReference type="PANTHER" id="PTHR44167:SF24">
    <property type="entry name" value="SERINE_THREONINE-PROTEIN KINASE CHK2"/>
    <property type="match status" value="1"/>
</dbReference>
<gene>
    <name evidence="3" type="ORF">IAD12_00705</name>
</gene>
<keyword evidence="3" id="KW-0418">Kinase</keyword>
<dbReference type="Gene3D" id="1.10.510.10">
    <property type="entry name" value="Transferase(Phosphotransferase) domain 1"/>
    <property type="match status" value="1"/>
</dbReference>
<keyword evidence="3" id="KW-0723">Serine/threonine-protein kinase</keyword>
<dbReference type="GO" id="GO:0005524">
    <property type="term" value="F:ATP binding"/>
    <property type="evidence" value="ECO:0007669"/>
    <property type="project" value="InterPro"/>
</dbReference>
<feature type="transmembrane region" description="Helical" evidence="1">
    <location>
        <begin position="260"/>
        <end position="277"/>
    </location>
</feature>
<dbReference type="Proteomes" id="UP000824159">
    <property type="component" value="Unassembled WGS sequence"/>
</dbReference>
<dbReference type="SUPFAM" id="SSF56112">
    <property type="entry name" value="Protein kinase-like (PK-like)"/>
    <property type="match status" value="1"/>
</dbReference>
<keyword evidence="1" id="KW-0812">Transmembrane</keyword>
<organism evidence="3 4">
    <name type="scientific">Candidatus Allocopromorpha excrementavium</name>
    <dbReference type="NCBI Taxonomy" id="2840741"/>
    <lineage>
        <taxon>Bacteria</taxon>
        <taxon>Bacillati</taxon>
        <taxon>Bacillota</taxon>
        <taxon>Clostridia</taxon>
        <taxon>Eubacteriales</taxon>
        <taxon>Eubacteriaceae</taxon>
        <taxon>Eubacteriaceae incertae sedis</taxon>
        <taxon>Candidatus Allocopromorpha</taxon>
    </lineage>
</organism>
<reference evidence="3" key="1">
    <citation type="submission" date="2020-10" db="EMBL/GenBank/DDBJ databases">
        <authorList>
            <person name="Gilroy R."/>
        </authorList>
    </citation>
    <scope>NUCLEOTIDE SEQUENCE</scope>
    <source>
        <strain evidence="3">CHK176-22527</strain>
    </source>
</reference>
<keyword evidence="1" id="KW-0472">Membrane</keyword>
<sequence>MQIEDKVLLSFYKEIDQFNNHSNISIVQHIETKKIYVKKVLSVYDKNLYFTLSELAFPGIPKIIMLVEDDNNLIVIEEYISGDSLGDYLDKNGPLDPKTSITVINRLCNILNRLHSLDPPIIHRDLTPSNIMLSYDMNVTLIDFNASKFFRTNKSRDTIPMGTVDYAAPEQYGFSQSDARTDIYALGIILNTMLTGSIPKNGVYPDRRISSVISKCISIDPDKRYNSVKKFQKALKRAERKYSKSPPYIQHMKKKKLTKFLPAAAIYISAAIVSIALSCGNSEKLSIQFIHHISSSFALVILAFLSFGYTDIAKRLPVIRSNKTAIKITGIMIWYIIIFTATSSFLALLLYIFKFLII</sequence>
<dbReference type="GO" id="GO:0004674">
    <property type="term" value="F:protein serine/threonine kinase activity"/>
    <property type="evidence" value="ECO:0007669"/>
    <property type="project" value="UniProtKB-KW"/>
</dbReference>